<gene>
    <name evidence="2" type="ORF">METZ01_LOCUS241594</name>
</gene>
<feature type="non-terminal residue" evidence="2">
    <location>
        <position position="86"/>
    </location>
</feature>
<dbReference type="PANTHER" id="PTHR48207:SF4">
    <property type="entry name" value="BLL6097 PROTEIN"/>
    <property type="match status" value="1"/>
</dbReference>
<dbReference type="InterPro" id="IPR023606">
    <property type="entry name" value="CoA-Trfase_III_dom_1_sf"/>
</dbReference>
<reference evidence="2" key="1">
    <citation type="submission" date="2018-05" db="EMBL/GenBank/DDBJ databases">
        <authorList>
            <person name="Lanie J.A."/>
            <person name="Ng W.-L."/>
            <person name="Kazmierczak K.M."/>
            <person name="Andrzejewski T.M."/>
            <person name="Davidsen T.M."/>
            <person name="Wayne K.J."/>
            <person name="Tettelin H."/>
            <person name="Glass J.I."/>
            <person name="Rusch D."/>
            <person name="Podicherti R."/>
            <person name="Tsui H.-C.T."/>
            <person name="Winkler M.E."/>
        </authorList>
    </citation>
    <scope>NUCLEOTIDE SEQUENCE</scope>
</reference>
<dbReference type="PANTHER" id="PTHR48207">
    <property type="entry name" value="SUCCINATE--HYDROXYMETHYLGLUTARATE COA-TRANSFERASE"/>
    <property type="match status" value="1"/>
</dbReference>
<dbReference type="Pfam" id="PF02515">
    <property type="entry name" value="CoA_transf_3"/>
    <property type="match status" value="1"/>
</dbReference>
<name>A0A382HN74_9ZZZZ</name>
<proteinExistence type="predicted"/>
<accession>A0A382HN74</accession>
<dbReference type="EMBL" id="UINC01062281">
    <property type="protein sequence ID" value="SVB88740.1"/>
    <property type="molecule type" value="Genomic_DNA"/>
</dbReference>
<dbReference type="Gene3D" id="3.40.50.10540">
    <property type="entry name" value="Crotonobetainyl-coa:carnitine coa-transferase, domain 1"/>
    <property type="match status" value="1"/>
</dbReference>
<protein>
    <recommendedName>
        <fullName evidence="3">CoA transferase</fullName>
    </recommendedName>
</protein>
<evidence type="ECO:0000256" key="1">
    <source>
        <dbReference type="ARBA" id="ARBA00022679"/>
    </source>
</evidence>
<dbReference type="InterPro" id="IPR003673">
    <property type="entry name" value="CoA-Trfase_fam_III"/>
</dbReference>
<organism evidence="2">
    <name type="scientific">marine metagenome</name>
    <dbReference type="NCBI Taxonomy" id="408172"/>
    <lineage>
        <taxon>unclassified sequences</taxon>
        <taxon>metagenomes</taxon>
        <taxon>ecological metagenomes</taxon>
    </lineage>
</organism>
<sequence length="86" mass="9144">MSSPDRSGPLTGLRVVEFAHVMAGPICGRMLADMGADVIKVEQVIGGDATRDFRPPDIDGESAAFMMLNRNKRGVALDLKSGKGLQ</sequence>
<keyword evidence="1" id="KW-0808">Transferase</keyword>
<dbReference type="InterPro" id="IPR050483">
    <property type="entry name" value="CoA-transferase_III_domain"/>
</dbReference>
<evidence type="ECO:0000313" key="2">
    <source>
        <dbReference type="EMBL" id="SVB88740.1"/>
    </source>
</evidence>
<evidence type="ECO:0008006" key="3">
    <source>
        <dbReference type="Google" id="ProtNLM"/>
    </source>
</evidence>
<dbReference type="AlphaFoldDB" id="A0A382HN74"/>
<dbReference type="GO" id="GO:0008410">
    <property type="term" value="F:CoA-transferase activity"/>
    <property type="evidence" value="ECO:0007669"/>
    <property type="project" value="TreeGrafter"/>
</dbReference>
<dbReference type="SUPFAM" id="SSF89796">
    <property type="entry name" value="CoA-transferase family III (CaiB/BaiF)"/>
    <property type="match status" value="1"/>
</dbReference>